<dbReference type="RefSeq" id="WP_221024829.1">
    <property type="nucleotide sequence ID" value="NZ_JAIEZQ010000002.1"/>
</dbReference>
<evidence type="ECO:0000256" key="1">
    <source>
        <dbReference type="ARBA" id="ARBA00004141"/>
    </source>
</evidence>
<comment type="caution">
    <text evidence="7">The sequence shown here is derived from an EMBL/GenBank/DDBJ whole genome shotgun (WGS) entry which is preliminary data.</text>
</comment>
<evidence type="ECO:0000256" key="6">
    <source>
        <dbReference type="SAM" id="SignalP"/>
    </source>
</evidence>
<sequence>MKYRKPRGQTISLVLAAHPVSAAAMTAVVTLAAGLSGRPALECLLVAATVLSGQVTVGWLDDVLDRHRDKQAGRLDRPVALGWVDPGTVTFAIAVVVLLLVPLSVANGTYAGVAHLTAVGSVWLYHLWLKRTALSWLPYAVSFGLLPAFLSYGGLGGGMHGSPPTIAMTVLAALLGIGVHFLTVLPDLVQDKETGVRHLPLRIALRTGAPKLLLVSVIWTALVSAGIVTAALTVGLGQ</sequence>
<keyword evidence="3 5" id="KW-1133">Transmembrane helix</keyword>
<evidence type="ECO:0000256" key="5">
    <source>
        <dbReference type="SAM" id="Phobius"/>
    </source>
</evidence>
<feature type="signal peptide" evidence="6">
    <location>
        <begin position="1"/>
        <end position="22"/>
    </location>
</feature>
<dbReference type="Gene3D" id="1.10.357.140">
    <property type="entry name" value="UbiA prenyltransferase"/>
    <property type="match status" value="1"/>
</dbReference>
<evidence type="ECO:0000313" key="8">
    <source>
        <dbReference type="Proteomes" id="UP000754710"/>
    </source>
</evidence>
<accession>A0ABS7RNB2</accession>
<organism evidence="7 8">
    <name type="scientific">Nocardioides jiangsuensis</name>
    <dbReference type="NCBI Taxonomy" id="2866161"/>
    <lineage>
        <taxon>Bacteria</taxon>
        <taxon>Bacillati</taxon>
        <taxon>Actinomycetota</taxon>
        <taxon>Actinomycetes</taxon>
        <taxon>Propionibacteriales</taxon>
        <taxon>Nocardioidaceae</taxon>
        <taxon>Nocardioides</taxon>
    </lineage>
</organism>
<keyword evidence="8" id="KW-1185">Reference proteome</keyword>
<dbReference type="EMBL" id="JAIEZQ010000002">
    <property type="protein sequence ID" value="MBY9075022.1"/>
    <property type="molecule type" value="Genomic_DNA"/>
</dbReference>
<evidence type="ECO:0000313" key="7">
    <source>
        <dbReference type="EMBL" id="MBY9075022.1"/>
    </source>
</evidence>
<dbReference type="InterPro" id="IPR000537">
    <property type="entry name" value="UbiA_prenyltransferase"/>
</dbReference>
<feature type="transmembrane region" description="Helical" evidence="5">
    <location>
        <begin position="80"/>
        <end position="103"/>
    </location>
</feature>
<feature type="transmembrane region" description="Helical" evidence="5">
    <location>
        <begin position="212"/>
        <end position="236"/>
    </location>
</feature>
<protein>
    <submittedName>
        <fullName evidence="7">UbiA family prenyltransferase</fullName>
    </submittedName>
</protein>
<keyword evidence="4 5" id="KW-0472">Membrane</keyword>
<keyword evidence="6" id="KW-0732">Signal</keyword>
<dbReference type="Proteomes" id="UP000754710">
    <property type="component" value="Unassembled WGS sequence"/>
</dbReference>
<feature type="chain" id="PRO_5045758079" evidence="6">
    <location>
        <begin position="23"/>
        <end position="238"/>
    </location>
</feature>
<reference evidence="7 8" key="1">
    <citation type="submission" date="2021-08" db="EMBL/GenBank/DDBJ databases">
        <title>Nocardioides bacterium WL0053 sp. nov., isolated from the sediment.</title>
        <authorList>
            <person name="Wang L."/>
            <person name="Zhang D."/>
            <person name="Zhang A."/>
        </authorList>
    </citation>
    <scope>NUCLEOTIDE SEQUENCE [LARGE SCALE GENOMIC DNA]</scope>
    <source>
        <strain evidence="7 8">WL0053</strain>
    </source>
</reference>
<dbReference type="InterPro" id="IPR044878">
    <property type="entry name" value="UbiA_sf"/>
</dbReference>
<comment type="subcellular location">
    <subcellularLocation>
        <location evidence="1">Membrane</location>
        <topology evidence="1">Multi-pass membrane protein</topology>
    </subcellularLocation>
</comment>
<feature type="transmembrane region" description="Helical" evidence="5">
    <location>
        <begin position="109"/>
        <end position="129"/>
    </location>
</feature>
<name>A0ABS7RNB2_9ACTN</name>
<evidence type="ECO:0000256" key="2">
    <source>
        <dbReference type="ARBA" id="ARBA00022692"/>
    </source>
</evidence>
<proteinExistence type="predicted"/>
<evidence type="ECO:0000256" key="4">
    <source>
        <dbReference type="ARBA" id="ARBA00023136"/>
    </source>
</evidence>
<gene>
    <name evidence="7" type="ORF">K1X13_09345</name>
</gene>
<feature type="transmembrane region" description="Helical" evidence="5">
    <location>
        <begin position="38"/>
        <end position="60"/>
    </location>
</feature>
<feature type="transmembrane region" description="Helical" evidence="5">
    <location>
        <begin position="166"/>
        <end position="189"/>
    </location>
</feature>
<feature type="transmembrane region" description="Helical" evidence="5">
    <location>
        <begin position="136"/>
        <end position="154"/>
    </location>
</feature>
<evidence type="ECO:0000256" key="3">
    <source>
        <dbReference type="ARBA" id="ARBA00022989"/>
    </source>
</evidence>
<keyword evidence="2 5" id="KW-0812">Transmembrane</keyword>
<dbReference type="Pfam" id="PF01040">
    <property type="entry name" value="UbiA"/>
    <property type="match status" value="1"/>
</dbReference>